<evidence type="ECO:0000313" key="2">
    <source>
        <dbReference type="Proteomes" id="UP001165960"/>
    </source>
</evidence>
<gene>
    <name evidence="1" type="ORF">DSO57_1033829</name>
</gene>
<evidence type="ECO:0000313" key="1">
    <source>
        <dbReference type="EMBL" id="KAJ9087383.1"/>
    </source>
</evidence>
<dbReference type="EMBL" id="QTSX02000272">
    <property type="protein sequence ID" value="KAJ9087383.1"/>
    <property type="molecule type" value="Genomic_DNA"/>
</dbReference>
<accession>A0ACC2UK20</accession>
<protein>
    <submittedName>
        <fullName evidence="1">Uncharacterized protein</fullName>
    </submittedName>
</protein>
<keyword evidence="2" id="KW-1185">Reference proteome</keyword>
<comment type="caution">
    <text evidence="1">The sequence shown here is derived from an EMBL/GenBank/DDBJ whole genome shotgun (WGS) entry which is preliminary data.</text>
</comment>
<name>A0ACC2UK20_9FUNG</name>
<dbReference type="Proteomes" id="UP001165960">
    <property type="component" value="Unassembled WGS sequence"/>
</dbReference>
<reference evidence="1" key="1">
    <citation type="submission" date="2022-04" db="EMBL/GenBank/DDBJ databases">
        <title>Genome of the entomopathogenic fungus Entomophthora muscae.</title>
        <authorList>
            <person name="Elya C."/>
            <person name="Lovett B.R."/>
            <person name="Lee E."/>
            <person name="Macias A.M."/>
            <person name="Hajek A.E."/>
            <person name="De Bivort B.L."/>
            <person name="Kasson M.T."/>
            <person name="De Fine Licht H.H."/>
            <person name="Stajich J.E."/>
        </authorList>
    </citation>
    <scope>NUCLEOTIDE SEQUENCE</scope>
    <source>
        <strain evidence="1">Berkeley</strain>
    </source>
</reference>
<proteinExistence type="predicted"/>
<organism evidence="1 2">
    <name type="scientific">Entomophthora muscae</name>
    <dbReference type="NCBI Taxonomy" id="34485"/>
    <lineage>
        <taxon>Eukaryota</taxon>
        <taxon>Fungi</taxon>
        <taxon>Fungi incertae sedis</taxon>
        <taxon>Zoopagomycota</taxon>
        <taxon>Entomophthoromycotina</taxon>
        <taxon>Entomophthoromycetes</taxon>
        <taxon>Entomophthorales</taxon>
        <taxon>Entomophthoraceae</taxon>
        <taxon>Entomophthora</taxon>
    </lineage>
</organism>
<sequence length="79" mass="8954">MTPPVNLWPGYPQGSVTTNGTTSAQLFGWTLWCYFWTLFYDWSLARLYHQVSTSPVVGAILWAWPAPDNPSSAWFPDAE</sequence>